<dbReference type="EMBL" id="NBTZ01000111">
    <property type="protein sequence ID" value="OTP70269.1"/>
    <property type="molecule type" value="Genomic_DNA"/>
</dbReference>
<dbReference type="GO" id="GO:0030246">
    <property type="term" value="F:carbohydrate binding"/>
    <property type="evidence" value="ECO:0007669"/>
    <property type="project" value="InterPro"/>
</dbReference>
<reference evidence="3 4" key="1">
    <citation type="submission" date="2017-03" db="EMBL/GenBank/DDBJ databases">
        <title>Genome analysis of strain PAMC 26577.</title>
        <authorList>
            <person name="Oh H.-M."/>
            <person name="Yang J.-A."/>
        </authorList>
    </citation>
    <scope>NUCLEOTIDE SEQUENCE [LARGE SCALE GENOMIC DNA]</scope>
    <source>
        <strain evidence="3 4">PAMC 26577</strain>
    </source>
</reference>
<dbReference type="AlphaFoldDB" id="A0A242MGC1"/>
<evidence type="ECO:0000313" key="3">
    <source>
        <dbReference type="EMBL" id="OTP70269.1"/>
    </source>
</evidence>
<proteinExistence type="predicted"/>
<feature type="chain" id="PRO_5011260152" evidence="2">
    <location>
        <begin position="42"/>
        <end position="173"/>
    </location>
</feature>
<dbReference type="SUPFAM" id="SSF49452">
    <property type="entry name" value="Starch-binding domain-like"/>
    <property type="match status" value="1"/>
</dbReference>
<keyword evidence="2" id="KW-0732">Signal</keyword>
<organism evidence="3 4">
    <name type="scientific">Caballeronia sordidicola</name>
    <name type="common">Burkholderia sordidicola</name>
    <dbReference type="NCBI Taxonomy" id="196367"/>
    <lineage>
        <taxon>Bacteria</taxon>
        <taxon>Pseudomonadati</taxon>
        <taxon>Pseudomonadota</taxon>
        <taxon>Betaproteobacteria</taxon>
        <taxon>Burkholderiales</taxon>
        <taxon>Burkholderiaceae</taxon>
        <taxon>Caballeronia</taxon>
    </lineage>
</organism>
<accession>A0A242MGC1</accession>
<dbReference type="Proteomes" id="UP000195221">
    <property type="component" value="Unassembled WGS sequence"/>
</dbReference>
<gene>
    <name evidence="3" type="ORF">PAMC26577_28550</name>
</gene>
<name>A0A242MGC1_CABSO</name>
<sequence>MTKTTNAASIQATSKKKAFKKVSIAMLAATMTLGVAGGAFAQASSADTSDMSSAGNTNGGGLPQVQTQGNVSYTSGGVGLDESHALIREQAHWPLSLRFTGPTADYLADVHVRIADEKNAEVLKTDAMGPYMLVKLPPGRYTVYAKYKDSEKKQAVTVAGNGKAKAAFHWSSQ</sequence>
<evidence type="ECO:0000256" key="1">
    <source>
        <dbReference type="SAM" id="MobiDB-lite"/>
    </source>
</evidence>
<dbReference type="InterPro" id="IPR013784">
    <property type="entry name" value="Carb-bd-like_fold"/>
</dbReference>
<dbReference type="Gene3D" id="2.60.40.1120">
    <property type="entry name" value="Carboxypeptidase-like, regulatory domain"/>
    <property type="match status" value="1"/>
</dbReference>
<protein>
    <submittedName>
        <fullName evidence="3">Putative exported protein</fullName>
    </submittedName>
</protein>
<evidence type="ECO:0000256" key="2">
    <source>
        <dbReference type="SAM" id="SignalP"/>
    </source>
</evidence>
<evidence type="ECO:0000313" key="4">
    <source>
        <dbReference type="Proteomes" id="UP000195221"/>
    </source>
</evidence>
<comment type="caution">
    <text evidence="3">The sequence shown here is derived from an EMBL/GenBank/DDBJ whole genome shotgun (WGS) entry which is preliminary data.</text>
</comment>
<feature type="region of interest" description="Disordered" evidence="1">
    <location>
        <begin position="46"/>
        <end position="68"/>
    </location>
</feature>
<feature type="signal peptide" evidence="2">
    <location>
        <begin position="1"/>
        <end position="41"/>
    </location>
</feature>